<dbReference type="PANTHER" id="PTHR43267:SF1">
    <property type="entry name" value="TRNA THREONYLCARBAMOYLADENOSINE DEHYDRATASE"/>
    <property type="match status" value="1"/>
</dbReference>
<evidence type="ECO:0000259" key="2">
    <source>
        <dbReference type="Pfam" id="PF26398"/>
    </source>
</evidence>
<accession>A0ABY6HLZ1</accession>
<reference evidence="3" key="1">
    <citation type="submission" date="2021-11" db="EMBL/GenBank/DDBJ databases">
        <title>Isoprene-degrading acetogen.</title>
        <authorList>
            <person name="Yang Y."/>
            <person name="Jin H."/>
            <person name="Yan J."/>
        </authorList>
    </citation>
    <scope>NUCLEOTIDE SEQUENCE</scope>
    <source>
        <strain evidence="3">Berkeley</strain>
    </source>
</reference>
<organism evidence="3 4">
    <name type="scientific">Acetobacterium wieringae</name>
    <dbReference type="NCBI Taxonomy" id="52694"/>
    <lineage>
        <taxon>Bacteria</taxon>
        <taxon>Bacillati</taxon>
        <taxon>Bacillota</taxon>
        <taxon>Clostridia</taxon>
        <taxon>Eubacteriales</taxon>
        <taxon>Eubacteriaceae</taxon>
        <taxon>Acetobacterium</taxon>
    </lineage>
</organism>
<dbReference type="Pfam" id="PF26398">
    <property type="entry name" value="Cap2_linker"/>
    <property type="match status" value="1"/>
</dbReference>
<dbReference type="EMBL" id="CP087994">
    <property type="protein sequence ID" value="UYO64444.1"/>
    <property type="molecule type" value="Genomic_DNA"/>
</dbReference>
<dbReference type="Gene3D" id="3.40.50.720">
    <property type="entry name" value="NAD(P)-binding Rossmann-like Domain"/>
    <property type="match status" value="1"/>
</dbReference>
<name>A0ABY6HLZ1_9FIRM</name>
<sequence length="606" mass="69450">MEENLILNKLNQARRPLDSLSQVKILTDWQFDETMQVWYLRINISVESEISYILRDSQWYLVVSSEYPKGKLKVYPDVENGIKVTLNHQSNNSKIVKNGLWRSGALCLEKNTLNNFQSEPHGIDDRLLYHVKRSVSWLELAAKGQLISDNEPFELPEFTLRNTLDKQFAFSEDVVTFMQWESTECKYGIAELDVYKSNPFIYYVKIFKSLVGTNVHYTKWGKQLEAAHLTNLIKAPWVLLNQPPVINEWQAPETFGDLIDACNNQNVDIVGVLEKVVSKIRDGKRHLFLLGFPIPKYFGGEPEIIFWNALYLPVVSHGKKTANGFRNNNLGWWRRDKCEVFNRSNKIDWIDSENWNQQEISTRGKMNDQLLRKRILLVGGGCIGASIAEILVRSGLSNLTIMDNDLLSVGNLSRHTLNLNDIGGLKEVSLCKYLNSLNPHANVDVIKNLLSNDSNLKTNTDLEKYDIILECTGENNVLDIFQNINFNKKHIFVSVSVGLGAKRLYMTLMNGNSYDFTGFYDLIFPYIEKEKKLFSDFNLPRNGIGCWNPTFPGRSDDVWLAAATSVKAIENYFTSKSKENLSLVYEQKDNSGIFEGYQLVEKREDG</sequence>
<dbReference type="Proteomes" id="UP001163550">
    <property type="component" value="Chromosome"/>
</dbReference>
<dbReference type="GO" id="GO:0016779">
    <property type="term" value="F:nucleotidyltransferase activity"/>
    <property type="evidence" value="ECO:0007669"/>
    <property type="project" value="UniProtKB-KW"/>
</dbReference>
<dbReference type="RefSeq" id="WP_228882554.1">
    <property type="nucleotide sequence ID" value="NZ_CABIIK010000048.1"/>
</dbReference>
<dbReference type="InterPro" id="IPR035985">
    <property type="entry name" value="Ubiquitin-activating_enz"/>
</dbReference>
<evidence type="ECO:0000313" key="4">
    <source>
        <dbReference type="Proteomes" id="UP001163550"/>
    </source>
</evidence>
<gene>
    <name evidence="3" type="ORF">LNN31_08480</name>
</gene>
<dbReference type="InterPro" id="IPR000594">
    <property type="entry name" value="ThiF_NAD_FAD-bd"/>
</dbReference>
<feature type="domain" description="Cap2 central linker" evidence="2">
    <location>
        <begin position="144"/>
        <end position="355"/>
    </location>
</feature>
<feature type="domain" description="THIF-type NAD/FAD binding fold" evidence="1">
    <location>
        <begin position="367"/>
        <end position="477"/>
    </location>
</feature>
<evidence type="ECO:0000259" key="1">
    <source>
        <dbReference type="Pfam" id="PF00899"/>
    </source>
</evidence>
<dbReference type="InterPro" id="IPR045886">
    <property type="entry name" value="ThiF/MoeB/HesA"/>
</dbReference>
<keyword evidence="4" id="KW-1185">Reference proteome</keyword>
<keyword evidence="3" id="KW-0548">Nucleotidyltransferase</keyword>
<dbReference type="InterPro" id="IPR058964">
    <property type="entry name" value="Cap2_linker"/>
</dbReference>
<evidence type="ECO:0000313" key="3">
    <source>
        <dbReference type="EMBL" id="UYO64444.1"/>
    </source>
</evidence>
<keyword evidence="3" id="KW-0808">Transferase</keyword>
<dbReference type="SUPFAM" id="SSF69572">
    <property type="entry name" value="Activating enzymes of the ubiquitin-like proteins"/>
    <property type="match status" value="1"/>
</dbReference>
<protein>
    <submittedName>
        <fullName evidence="3">ThiF family adenylyltransferase</fullName>
    </submittedName>
</protein>
<dbReference type="Pfam" id="PF00899">
    <property type="entry name" value="ThiF"/>
    <property type="match status" value="1"/>
</dbReference>
<proteinExistence type="predicted"/>
<dbReference type="PANTHER" id="PTHR43267">
    <property type="entry name" value="TRNA THREONYLCARBAMOYLADENOSINE DEHYDRATASE"/>
    <property type="match status" value="1"/>
</dbReference>